<dbReference type="Proteomes" id="UP000075683">
    <property type="component" value="Unassembled WGS sequence"/>
</dbReference>
<gene>
    <name evidence="1" type="ORF">B4135_3410</name>
</gene>
<proteinExistence type="predicted"/>
<accession>A0A150LF02</accession>
<comment type="caution">
    <text evidence="1">The sequence shown here is derived from an EMBL/GenBank/DDBJ whole genome shotgun (WGS) entry which is preliminary data.</text>
</comment>
<dbReference type="AlphaFoldDB" id="A0A150LF02"/>
<evidence type="ECO:0000313" key="2">
    <source>
        <dbReference type="Proteomes" id="UP000075683"/>
    </source>
</evidence>
<organism evidence="1 2">
    <name type="scientific">Caldibacillus debilis</name>
    <dbReference type="NCBI Taxonomy" id="301148"/>
    <lineage>
        <taxon>Bacteria</taxon>
        <taxon>Bacillati</taxon>
        <taxon>Bacillota</taxon>
        <taxon>Bacilli</taxon>
        <taxon>Bacillales</taxon>
        <taxon>Bacillaceae</taxon>
        <taxon>Caldibacillus</taxon>
    </lineage>
</organism>
<dbReference type="EMBL" id="LQYT01000117">
    <property type="protein sequence ID" value="KYD10609.1"/>
    <property type="molecule type" value="Genomic_DNA"/>
</dbReference>
<dbReference type="STRING" id="301148.B4135_3410"/>
<evidence type="ECO:0000313" key="1">
    <source>
        <dbReference type="EMBL" id="KYD10609.1"/>
    </source>
</evidence>
<sequence length="55" mass="6230">MNFNLLSTIFYQALARLQDENEKKNEKTGKIVRVISFKSEKSGIPQGLQHLLGPV</sequence>
<name>A0A150LF02_9BACI</name>
<protein>
    <submittedName>
        <fullName evidence="1">Uncharacterized protein</fullName>
    </submittedName>
</protein>
<reference evidence="1 2" key="1">
    <citation type="submission" date="2016-01" db="EMBL/GenBank/DDBJ databases">
        <title>Draft Genome Sequences of Seven Thermophilic Sporeformers Isolated from Foods.</title>
        <authorList>
            <person name="Berendsen E.M."/>
            <person name="Wells-Bennik M.H."/>
            <person name="Krawcyk A.O."/>
            <person name="De Jong A."/>
            <person name="Holsappel S."/>
            <person name="Eijlander R.T."/>
            <person name="Kuipers O.P."/>
        </authorList>
    </citation>
    <scope>NUCLEOTIDE SEQUENCE [LARGE SCALE GENOMIC DNA]</scope>
    <source>
        <strain evidence="1 2">B4135</strain>
    </source>
</reference>